<evidence type="ECO:0000256" key="3">
    <source>
        <dbReference type="ARBA" id="ARBA00022989"/>
    </source>
</evidence>
<protein>
    <recommendedName>
        <fullName evidence="7">Bestrophin homolog</fullName>
    </recommendedName>
</protein>
<dbReference type="GO" id="GO:0005254">
    <property type="term" value="F:chloride channel activity"/>
    <property type="evidence" value="ECO:0007669"/>
    <property type="project" value="UniProtKB-KW"/>
</dbReference>
<evidence type="ECO:0000256" key="6">
    <source>
        <dbReference type="ARBA" id="ARBA00034769"/>
    </source>
</evidence>
<keyword evidence="10" id="KW-1185">Reference proteome</keyword>
<dbReference type="PANTHER" id="PTHR10736:SF1">
    <property type="entry name" value="BESTROPHIN-2"/>
    <property type="match status" value="1"/>
</dbReference>
<comment type="subcellular location">
    <subcellularLocation>
        <location evidence="7">Cell membrane</location>
        <topology evidence="7">Multi-pass membrane protein</topology>
    </subcellularLocation>
    <subcellularLocation>
        <location evidence="1">Membrane</location>
    </subcellularLocation>
</comment>
<feature type="compositionally biased region" description="Low complexity" evidence="8">
    <location>
        <begin position="600"/>
        <end position="613"/>
    </location>
</feature>
<dbReference type="GO" id="GO:0005886">
    <property type="term" value="C:plasma membrane"/>
    <property type="evidence" value="ECO:0007669"/>
    <property type="project" value="UniProtKB-SubCell"/>
</dbReference>
<feature type="compositionally biased region" description="Acidic residues" evidence="8">
    <location>
        <begin position="534"/>
        <end position="547"/>
    </location>
</feature>
<feature type="transmembrane region" description="Helical" evidence="7">
    <location>
        <begin position="128"/>
        <end position="148"/>
    </location>
</feature>
<dbReference type="GO" id="GO:0034707">
    <property type="term" value="C:chloride channel complex"/>
    <property type="evidence" value="ECO:0007669"/>
    <property type="project" value="UniProtKB-KW"/>
</dbReference>
<reference evidence="9" key="1">
    <citation type="submission" date="2025-08" db="UniProtKB">
        <authorList>
            <consortium name="Ensembl"/>
        </authorList>
    </citation>
    <scope>IDENTIFICATION</scope>
</reference>
<dbReference type="AlphaFoldDB" id="A0A8C7MBV4"/>
<feature type="transmembrane region" description="Helical" evidence="7">
    <location>
        <begin position="269"/>
        <end position="287"/>
    </location>
</feature>
<dbReference type="InterPro" id="IPR000615">
    <property type="entry name" value="Bestrophin"/>
</dbReference>
<evidence type="ECO:0000256" key="2">
    <source>
        <dbReference type="ARBA" id="ARBA00022692"/>
    </source>
</evidence>
<comment type="function">
    <text evidence="7">Forms chloride channels.</text>
</comment>
<feature type="region of interest" description="Disordered" evidence="8">
    <location>
        <begin position="659"/>
        <end position="691"/>
    </location>
</feature>
<feature type="region of interest" description="Disordered" evidence="8">
    <location>
        <begin position="532"/>
        <end position="623"/>
    </location>
</feature>
<feature type="transmembrane region" description="Helical" evidence="7">
    <location>
        <begin position="36"/>
        <end position="53"/>
    </location>
</feature>
<dbReference type="Proteomes" id="UP000694557">
    <property type="component" value="Unassembled WGS sequence"/>
</dbReference>
<dbReference type="InterPro" id="IPR021134">
    <property type="entry name" value="Bestrophin-like"/>
</dbReference>
<reference evidence="9" key="2">
    <citation type="submission" date="2025-09" db="UniProtKB">
        <authorList>
            <consortium name="Ensembl"/>
        </authorList>
    </citation>
    <scope>IDENTIFICATION</scope>
</reference>
<evidence type="ECO:0000256" key="4">
    <source>
        <dbReference type="ARBA" id="ARBA00023136"/>
    </source>
</evidence>
<proteinExistence type="inferred from homology"/>
<evidence type="ECO:0000256" key="5">
    <source>
        <dbReference type="ARBA" id="ARBA00024167"/>
    </source>
</evidence>
<accession>A0A8C7MBV4</accession>
<dbReference type="GeneTree" id="ENSGT00940000161361"/>
<evidence type="ECO:0000256" key="7">
    <source>
        <dbReference type="RuleBase" id="RU363126"/>
    </source>
</evidence>
<comment type="similarity">
    <text evidence="6 7">Belongs to the anion channel-forming bestrophin (TC 1.A.46) family. Calcium-sensitive chloride channel subfamily.</text>
</comment>
<sequence>MTVTYTAQVANARFCGFSKLLLAWRGSIYKVLWKEFLAFFAMYTAISVTYRFFLFDDQKRYFEKLAIYCNHYASLIPMSFVLGFYVTLVVNRWWNQYTRIPLPDRLMCVLSGGLQGVDERGRLLRRTMMRYTSLSALLILRSVSTAVFKRFPTMDHVVEAGFMTREERKKFESLKSPYNKYWIPCVWFTNLAALARCEGRIKDDSTLKLVLEELNHFRGNCSMLFHYDMISVPLVYTQVVTLAVYSFFFVCLIGRQFLDPTQGYLGHDLDLYVPIFTLLQFFFYAGWLKVAEQLINPFGEDDDDFETNWLIDRNFQVSMMAVDEMYGDLPIMERDRYWNDSNPRPPYTAATLFGLRKPSFQGSTFDMLYVSNLLYGPKGIIQVVVILIESVPSRIPKEEMHFAPLADITENVESQGGGHHPNMALFNRLLFTAPSPTGLIGGALRRTSAQLQRFRRRSGMYPPSFSDEEGEDEDDEGGKTFGPSGGSLPSVLAQDTQSTICSCGGVFNARTPLMEVQFGVGVERCGDALQSQEEIMEEEEEEEEDEGNTQKGAEKEKMEEGNTEVTGDIQSRMPLLPSPLQPSRDRGQTSIRQPQDKTPRPASTTPSSPLAPRIIHPRSTACSTQDLFISEPITEQSTVIPAIPKPPIGGAKMSFLTVPSYSSPQRHRSVSMGSESPSAPKRDTAPCSSQN</sequence>
<dbReference type="Pfam" id="PF01062">
    <property type="entry name" value="Bestrophin"/>
    <property type="match status" value="1"/>
</dbReference>
<keyword evidence="7" id="KW-1003">Cell membrane</keyword>
<organism evidence="9 10">
    <name type="scientific">Oncorhynchus kisutch</name>
    <name type="common">Coho salmon</name>
    <name type="synonym">Salmo kisutch</name>
    <dbReference type="NCBI Taxonomy" id="8019"/>
    <lineage>
        <taxon>Eukaryota</taxon>
        <taxon>Metazoa</taxon>
        <taxon>Chordata</taxon>
        <taxon>Craniata</taxon>
        <taxon>Vertebrata</taxon>
        <taxon>Euteleostomi</taxon>
        <taxon>Actinopterygii</taxon>
        <taxon>Neopterygii</taxon>
        <taxon>Teleostei</taxon>
        <taxon>Protacanthopterygii</taxon>
        <taxon>Salmoniformes</taxon>
        <taxon>Salmonidae</taxon>
        <taxon>Salmoninae</taxon>
        <taxon>Oncorhynchus</taxon>
    </lineage>
</organism>
<keyword evidence="7" id="KW-0407">Ion channel</keyword>
<evidence type="ECO:0000313" key="9">
    <source>
        <dbReference type="Ensembl" id="ENSOKIP00005043204.1"/>
    </source>
</evidence>
<keyword evidence="4 7" id="KW-0472">Membrane</keyword>
<feature type="transmembrane region" description="Helical" evidence="7">
    <location>
        <begin position="235"/>
        <end position="257"/>
    </location>
</feature>
<evidence type="ECO:0000256" key="1">
    <source>
        <dbReference type="ARBA" id="ARBA00004370"/>
    </source>
</evidence>
<keyword evidence="7" id="KW-0406">Ion transport</keyword>
<keyword evidence="7" id="KW-0868">Chloride</keyword>
<feature type="region of interest" description="Disordered" evidence="8">
    <location>
        <begin position="453"/>
        <end position="491"/>
    </location>
</feature>
<feature type="transmembrane region" description="Helical" evidence="7">
    <location>
        <begin position="65"/>
        <end position="90"/>
    </location>
</feature>
<dbReference type="Ensembl" id="ENSOKIT00005045532.1">
    <property type="protein sequence ID" value="ENSOKIP00005043204.1"/>
    <property type="gene ID" value="ENSOKIG00005018213.1"/>
</dbReference>
<comment type="catalytic activity">
    <reaction evidence="5">
        <text>chloride(in) = chloride(out)</text>
        <dbReference type="Rhea" id="RHEA:29823"/>
        <dbReference type="ChEBI" id="CHEBI:17996"/>
    </reaction>
</comment>
<keyword evidence="3 7" id="KW-1133">Transmembrane helix</keyword>
<evidence type="ECO:0000256" key="8">
    <source>
        <dbReference type="SAM" id="MobiDB-lite"/>
    </source>
</evidence>
<keyword evidence="2 7" id="KW-0812">Transmembrane</keyword>
<keyword evidence="7" id="KW-0813">Transport</keyword>
<feature type="compositionally biased region" description="Acidic residues" evidence="8">
    <location>
        <begin position="466"/>
        <end position="476"/>
    </location>
</feature>
<gene>
    <name evidence="9" type="primary">BEST2</name>
</gene>
<evidence type="ECO:0000313" key="10">
    <source>
        <dbReference type="Proteomes" id="UP000694557"/>
    </source>
</evidence>
<keyword evidence="7" id="KW-0869">Chloride channel</keyword>
<dbReference type="PANTHER" id="PTHR10736">
    <property type="entry name" value="BESTROPHIN"/>
    <property type="match status" value="1"/>
</dbReference>
<name>A0A8C7MBV4_ONCKI</name>